<comment type="subcellular location">
    <subcellularLocation>
        <location evidence="1">Peroxisome</location>
    </subcellularLocation>
</comment>
<evidence type="ECO:0000256" key="9">
    <source>
        <dbReference type="ARBA" id="ARBA00023098"/>
    </source>
</evidence>
<name>A7HQD4_PARL1</name>
<feature type="active site" description="Acyl-thioester intermediate" evidence="15">
    <location>
        <position position="91"/>
    </location>
</feature>
<keyword evidence="8" id="KW-0809">Transit peptide</keyword>
<dbReference type="InterPro" id="IPR016039">
    <property type="entry name" value="Thiolase-like"/>
</dbReference>
<proteinExistence type="inferred from homology"/>
<dbReference type="PROSITE" id="PS00098">
    <property type="entry name" value="THIOLASE_1"/>
    <property type="match status" value="1"/>
</dbReference>
<organism evidence="19 20">
    <name type="scientific">Parvibaculum lavamentivorans (strain DS-1 / DSM 13023 / NCIMB 13966)</name>
    <dbReference type="NCBI Taxonomy" id="402881"/>
    <lineage>
        <taxon>Bacteria</taxon>
        <taxon>Pseudomonadati</taxon>
        <taxon>Pseudomonadota</taxon>
        <taxon>Alphaproteobacteria</taxon>
        <taxon>Hyphomicrobiales</taxon>
        <taxon>Parvibaculaceae</taxon>
        <taxon>Parvibaculum</taxon>
    </lineage>
</organism>
<evidence type="ECO:0000256" key="14">
    <source>
        <dbReference type="ARBA" id="ARBA00080155"/>
    </source>
</evidence>
<reference evidence="19 20" key="1">
    <citation type="journal article" date="2011" name="Stand. Genomic Sci.">
        <title>Complete genome sequence of Parvibaculum lavamentivorans type strain (DS-1(T)).</title>
        <authorList>
            <person name="Schleheck D."/>
            <person name="Weiss M."/>
            <person name="Pitluck S."/>
            <person name="Bruce D."/>
            <person name="Land M.L."/>
            <person name="Han S."/>
            <person name="Saunders E."/>
            <person name="Tapia R."/>
            <person name="Detter C."/>
            <person name="Brettin T."/>
            <person name="Han J."/>
            <person name="Woyke T."/>
            <person name="Goodwin L."/>
            <person name="Pennacchio L."/>
            <person name="Nolan M."/>
            <person name="Cook A.M."/>
            <person name="Kjelleberg S."/>
            <person name="Thomas T."/>
        </authorList>
    </citation>
    <scope>NUCLEOTIDE SEQUENCE [LARGE SCALE GENOMIC DNA]</scope>
    <source>
        <strain evidence="20">DS-1 / DSM 13023 / NCIMB 13966</strain>
    </source>
</reference>
<dbReference type="EC" id="2.3.1.16" evidence="12"/>
<evidence type="ECO:0000256" key="16">
    <source>
        <dbReference type="RuleBase" id="RU003557"/>
    </source>
</evidence>
<dbReference type="InterPro" id="IPR020617">
    <property type="entry name" value="Thiolase_C"/>
</dbReference>
<dbReference type="SUPFAM" id="SSF53901">
    <property type="entry name" value="Thiolase-like"/>
    <property type="match status" value="2"/>
</dbReference>
<dbReference type="OrthoDB" id="9764638at2"/>
<evidence type="ECO:0000256" key="13">
    <source>
        <dbReference type="ARBA" id="ARBA00037924"/>
    </source>
</evidence>
<evidence type="ECO:0000256" key="11">
    <source>
        <dbReference type="ARBA" id="ARBA00023315"/>
    </source>
</evidence>
<evidence type="ECO:0000256" key="2">
    <source>
        <dbReference type="ARBA" id="ARBA00004683"/>
    </source>
</evidence>
<comment type="pathway">
    <text evidence="2">Biopolymer metabolism; poly-(R)-3-hydroxybutanoate biosynthesis.</text>
</comment>
<evidence type="ECO:0000256" key="12">
    <source>
        <dbReference type="ARBA" id="ARBA00024073"/>
    </source>
</evidence>
<dbReference type="STRING" id="402881.Plav_0494"/>
<dbReference type="GO" id="GO:0042619">
    <property type="term" value="P:poly-hydroxybutyrate biosynthetic process"/>
    <property type="evidence" value="ECO:0007669"/>
    <property type="project" value="UniProtKB-KW"/>
</dbReference>
<comment type="pathway">
    <text evidence="3">Lipid metabolism.</text>
</comment>
<accession>A7HQD4</accession>
<dbReference type="PIRSF" id="PIRSF000429">
    <property type="entry name" value="Ac-CoA_Ac_transf"/>
    <property type="match status" value="1"/>
</dbReference>
<evidence type="ECO:0000256" key="7">
    <source>
        <dbReference type="ARBA" id="ARBA00022832"/>
    </source>
</evidence>
<keyword evidence="9" id="KW-0443">Lipid metabolism</keyword>
<evidence type="ECO:0000259" key="18">
    <source>
        <dbReference type="Pfam" id="PF02803"/>
    </source>
</evidence>
<dbReference type="GO" id="GO:0003988">
    <property type="term" value="F:acetyl-CoA C-acyltransferase activity"/>
    <property type="evidence" value="ECO:0007669"/>
    <property type="project" value="UniProtKB-EC"/>
</dbReference>
<dbReference type="GO" id="GO:0005737">
    <property type="term" value="C:cytoplasm"/>
    <property type="evidence" value="ECO:0007669"/>
    <property type="project" value="UniProtKB-ARBA"/>
</dbReference>
<dbReference type="Proteomes" id="UP000006377">
    <property type="component" value="Chromosome"/>
</dbReference>
<dbReference type="InterPro" id="IPR002155">
    <property type="entry name" value="Thiolase"/>
</dbReference>
<dbReference type="EMBL" id="CP000774">
    <property type="protein sequence ID" value="ABS62117.1"/>
    <property type="molecule type" value="Genomic_DNA"/>
</dbReference>
<evidence type="ECO:0000259" key="17">
    <source>
        <dbReference type="Pfam" id="PF00108"/>
    </source>
</evidence>
<keyword evidence="5 16" id="KW-0808">Transferase</keyword>
<evidence type="ECO:0000256" key="10">
    <source>
        <dbReference type="ARBA" id="ARBA00023140"/>
    </source>
</evidence>
<comment type="pathway">
    <text evidence="13">Metabolic intermediate biosynthesis; (R)-mevalonate biosynthesis; (R)-mevalonate from acetyl-CoA: step 1/3.</text>
</comment>
<evidence type="ECO:0000256" key="15">
    <source>
        <dbReference type="PIRSR" id="PIRSR000429-1"/>
    </source>
</evidence>
<dbReference type="InterPro" id="IPR020613">
    <property type="entry name" value="Thiolase_CS"/>
</dbReference>
<evidence type="ECO:0000256" key="3">
    <source>
        <dbReference type="ARBA" id="ARBA00005189"/>
    </source>
</evidence>
<dbReference type="InterPro" id="IPR020616">
    <property type="entry name" value="Thiolase_N"/>
</dbReference>
<keyword evidence="6" id="KW-0583">PHB biosynthesis</keyword>
<evidence type="ECO:0000256" key="6">
    <source>
        <dbReference type="ARBA" id="ARBA00022752"/>
    </source>
</evidence>
<dbReference type="GO" id="GO:0010124">
    <property type="term" value="P:phenylacetate catabolic process"/>
    <property type="evidence" value="ECO:0007669"/>
    <property type="project" value="TreeGrafter"/>
</dbReference>
<dbReference type="Gene3D" id="3.40.47.10">
    <property type="match status" value="1"/>
</dbReference>
<dbReference type="InterPro" id="IPR050215">
    <property type="entry name" value="Thiolase-like_sf_Thiolase"/>
</dbReference>
<feature type="domain" description="Thiolase C-terminal" evidence="18">
    <location>
        <begin position="280"/>
        <end position="404"/>
    </location>
</feature>
<dbReference type="InterPro" id="IPR020615">
    <property type="entry name" value="Thiolase_acyl_enz_int_AS"/>
</dbReference>
<dbReference type="HOGENOM" id="CLU_031026_1_1_5"/>
<dbReference type="eggNOG" id="COG0183">
    <property type="taxonomic scope" value="Bacteria"/>
</dbReference>
<evidence type="ECO:0000256" key="8">
    <source>
        <dbReference type="ARBA" id="ARBA00022946"/>
    </source>
</evidence>
<dbReference type="Pfam" id="PF02803">
    <property type="entry name" value="Thiolase_C"/>
    <property type="match status" value="1"/>
</dbReference>
<dbReference type="PROSITE" id="PS00099">
    <property type="entry name" value="THIOLASE_3"/>
    <property type="match status" value="1"/>
</dbReference>
<feature type="active site" description="Proton acceptor" evidence="15">
    <location>
        <position position="357"/>
    </location>
</feature>
<evidence type="ECO:0000256" key="1">
    <source>
        <dbReference type="ARBA" id="ARBA00004275"/>
    </source>
</evidence>
<protein>
    <recommendedName>
        <fullName evidence="12">acetyl-CoA C-acyltransferase</fullName>
        <ecNumber evidence="12">2.3.1.16</ecNumber>
    </recommendedName>
    <alternativeName>
        <fullName evidence="14">Beta-ketothiolase</fullName>
    </alternativeName>
</protein>
<keyword evidence="20" id="KW-1185">Reference proteome</keyword>
<evidence type="ECO:0000256" key="5">
    <source>
        <dbReference type="ARBA" id="ARBA00022679"/>
    </source>
</evidence>
<gene>
    <name evidence="19" type="ordered locus">Plav_0494</name>
</gene>
<feature type="active site" description="Proton acceptor" evidence="15">
    <location>
        <position position="392"/>
    </location>
</feature>
<dbReference type="RefSeq" id="WP_011995408.1">
    <property type="nucleotide sequence ID" value="NC_009719.1"/>
</dbReference>
<dbReference type="KEGG" id="pla:Plav_0494"/>
<dbReference type="Pfam" id="PF00108">
    <property type="entry name" value="Thiolase_N"/>
    <property type="match status" value="1"/>
</dbReference>
<comment type="similarity">
    <text evidence="4 16">Belongs to the thiolase-like superfamily. Thiolase family.</text>
</comment>
<keyword evidence="11 16" id="KW-0012">Acyltransferase</keyword>
<dbReference type="AlphaFoldDB" id="A7HQD4"/>
<sequence>MSREAVIVSTARTGLAKSGRGGFNNTHGAAMAGHAIKHAIERAKIDPAAVEDVIMGCGAPEGATGMNVGRLAAIWAGCPVTTSGTTVNRFCSSGLQTIAMAAGRIVNEGVPVMVGAGVESISLVQMGGQNLNRLTEEKLMQEKPELWMAMIETAEIVAERYNVSRDYQDEYALRSQQRIAAAQQAGLFKDEIVPMKTKMKVVNKETGEESLVDYVVEKDECNRPETTLESLQGLKPVFKNGQKIKEGKYITAGNASQLSDGAAAVVLMERKEAEKNGSDILGVFRGFAVAGCEPDEMGIGPVFAVPRLLERHGLKVDDIDLWELNEAFASQCLYSRDRLGIDPEKYNVNGGSIAIGHPFGMTGARCTGHILLEGRRRKQAGQNVKYGVVTMCIGGGMGAAGLFEFA</sequence>
<dbReference type="NCBIfam" id="TIGR01930">
    <property type="entry name" value="AcCoA-C-Actrans"/>
    <property type="match status" value="1"/>
</dbReference>
<evidence type="ECO:0000313" key="20">
    <source>
        <dbReference type="Proteomes" id="UP000006377"/>
    </source>
</evidence>
<dbReference type="CDD" id="cd00751">
    <property type="entry name" value="thiolase"/>
    <property type="match status" value="1"/>
</dbReference>
<dbReference type="PANTHER" id="PTHR43853:SF8">
    <property type="entry name" value="3-KETOACYL-COA THIOLASE, PEROXISOMAL"/>
    <property type="match status" value="1"/>
</dbReference>
<dbReference type="GO" id="GO:0006635">
    <property type="term" value="P:fatty acid beta-oxidation"/>
    <property type="evidence" value="ECO:0007669"/>
    <property type="project" value="TreeGrafter"/>
</dbReference>
<dbReference type="InterPro" id="IPR020610">
    <property type="entry name" value="Thiolase_AS"/>
</dbReference>
<evidence type="ECO:0000256" key="4">
    <source>
        <dbReference type="ARBA" id="ARBA00010982"/>
    </source>
</evidence>
<keyword evidence="10" id="KW-0576">Peroxisome</keyword>
<evidence type="ECO:0000313" key="19">
    <source>
        <dbReference type="EMBL" id="ABS62117.1"/>
    </source>
</evidence>
<dbReference type="PROSITE" id="PS00737">
    <property type="entry name" value="THIOLASE_2"/>
    <property type="match status" value="1"/>
</dbReference>
<dbReference type="PANTHER" id="PTHR43853">
    <property type="entry name" value="3-KETOACYL-COA THIOLASE, PEROXISOMAL"/>
    <property type="match status" value="1"/>
</dbReference>
<keyword evidence="7" id="KW-0276">Fatty acid metabolism</keyword>
<dbReference type="FunFam" id="3.40.47.10:FF:000010">
    <property type="entry name" value="Acetyl-CoA acetyltransferase (Thiolase)"/>
    <property type="match status" value="1"/>
</dbReference>
<feature type="domain" description="Thiolase N-terminal" evidence="17">
    <location>
        <begin position="6"/>
        <end position="270"/>
    </location>
</feature>